<dbReference type="AlphaFoldDB" id="A0A7J7IBV1"/>
<name>A0A7J7IBV1_9RHOD</name>
<dbReference type="Proteomes" id="UP000530660">
    <property type="component" value="Unassembled WGS sequence"/>
</dbReference>
<reference evidence="1 2" key="1">
    <citation type="journal article" date="2020" name="J. Phycol.">
        <title>Comparative genome analysis reveals Cyanidiococcus gen. nov., a new extremophilic red algal genus sister to Cyanidioschyzon (Cyanidioschyzonaceae, Rhodophyta).</title>
        <authorList>
            <person name="Liu S.-L."/>
            <person name="Chiang Y.-R."/>
            <person name="Yoon H.S."/>
            <person name="Fu H.-Y."/>
        </authorList>
    </citation>
    <scope>NUCLEOTIDE SEQUENCE [LARGE SCALE GENOMIC DNA]</scope>
    <source>
        <strain evidence="1 2">THAL066</strain>
    </source>
</reference>
<protein>
    <submittedName>
        <fullName evidence="1">Uncharacterized protein</fullName>
    </submittedName>
</protein>
<organism evidence="1 2">
    <name type="scientific">Cyanidiococcus yangmingshanensis</name>
    <dbReference type="NCBI Taxonomy" id="2690220"/>
    <lineage>
        <taxon>Eukaryota</taxon>
        <taxon>Rhodophyta</taxon>
        <taxon>Bangiophyceae</taxon>
        <taxon>Cyanidiales</taxon>
        <taxon>Cyanidiaceae</taxon>
        <taxon>Cyanidiococcus</taxon>
    </lineage>
</organism>
<sequence length="266" mass="30969">MEMLSAVFIARAQLELELNDRQQDRLSRFHIHGWRWHQAALVRDAKRFQQAARLLRCGRDRGACTARSLDQAARWLLDVNLQDFLLVQNELFLPFLQKNLSAERVKPILRVSERHEQNIQLLAQRLRTELAACATPDQCPRHRQRLEQAATRLAHLMEQAYATEQSLVVAAVAESIPPRKQRSFEEQVRRRLNAEQKRLHVVSFYEAIKDDPVELARFRSLVPAPVHLFLGSWRRRWYVPATQSLDRCSRLGALSKCADTLAPRRD</sequence>
<dbReference type="OrthoDB" id="197846at2759"/>
<gene>
    <name evidence="1" type="ORF">F1559_002107</name>
</gene>
<proteinExistence type="predicted"/>
<evidence type="ECO:0000313" key="1">
    <source>
        <dbReference type="EMBL" id="KAF6000572.1"/>
    </source>
</evidence>
<keyword evidence="2" id="KW-1185">Reference proteome</keyword>
<evidence type="ECO:0000313" key="2">
    <source>
        <dbReference type="Proteomes" id="UP000530660"/>
    </source>
</evidence>
<accession>A0A7J7IBV1</accession>
<dbReference type="EMBL" id="VWRR01000019">
    <property type="protein sequence ID" value="KAF6000572.1"/>
    <property type="molecule type" value="Genomic_DNA"/>
</dbReference>
<comment type="caution">
    <text evidence="1">The sequence shown here is derived from an EMBL/GenBank/DDBJ whole genome shotgun (WGS) entry which is preliminary data.</text>
</comment>